<dbReference type="GeneID" id="65119110"/>
<name>A0A482J8V8_9CAUD</name>
<dbReference type="RefSeq" id="YP_010101399.1">
    <property type="nucleotide sequence ID" value="NC_055790.1"/>
</dbReference>
<evidence type="ECO:0000313" key="2">
    <source>
        <dbReference type="Proteomes" id="UP000294870"/>
    </source>
</evidence>
<sequence length="73" mass="7964">MMGEDELITDFAEMGPGGAHFGCRVESLSLEGPWRCIGMHCAFCGKPCGAQGHVRCRKQSVNIVVDLEVDHDE</sequence>
<evidence type="ECO:0000313" key="1">
    <source>
        <dbReference type="EMBL" id="QBP29178.1"/>
    </source>
</evidence>
<accession>A0A482J8V8</accession>
<dbReference type="EMBL" id="MK494092">
    <property type="protein sequence ID" value="QBP29178.1"/>
    <property type="molecule type" value="Genomic_DNA"/>
</dbReference>
<organism evidence="1 2">
    <name type="scientific">Mycobacterium phage Silverleaf</name>
    <dbReference type="NCBI Taxonomy" id="2517969"/>
    <lineage>
        <taxon>Viruses</taxon>
        <taxon>Duplodnaviria</taxon>
        <taxon>Heunggongvirae</taxon>
        <taxon>Uroviricota</taxon>
        <taxon>Caudoviricetes</taxon>
        <taxon>Vilmaviridae</taxon>
        <taxon>Lclasvirinae</taxon>
        <taxon>Bronvirus</taxon>
        <taxon>Bronvirus silverleaf</taxon>
    </lineage>
</organism>
<proteinExistence type="predicted"/>
<gene>
    <name evidence="1" type="primary">92</name>
    <name evidence="1" type="ORF">SEA_SILVERLEAF_94</name>
</gene>
<keyword evidence="2" id="KW-1185">Reference proteome</keyword>
<dbReference type="Proteomes" id="UP000294870">
    <property type="component" value="Segment"/>
</dbReference>
<dbReference type="KEGG" id="vg:65119110"/>
<reference evidence="1 2" key="1">
    <citation type="submission" date="2019-02" db="EMBL/GenBank/DDBJ databases">
        <authorList>
            <person name="Valenzuela R.K."/>
            <person name="Sawyer E."/>
            <person name="Patton C.J."/>
            <person name="Kotturi H."/>
            <person name="Garlena R.A."/>
            <person name="Russell D.A."/>
            <person name="Pope W.H."/>
            <person name="Jacobs-Sera D."/>
            <person name="Hatfull G.F."/>
        </authorList>
    </citation>
    <scope>NUCLEOTIDE SEQUENCE [LARGE SCALE GENOMIC DNA]</scope>
</reference>
<protein>
    <submittedName>
        <fullName evidence="1">Uncharacterized protein</fullName>
    </submittedName>
</protein>